<sequence>MVALVRRVVTGHRDGKAVVLTDGPAPTEHQFESIPGMLTSILWATDPIPRADVDEAAPKGVLAHPDPGQTRLIVVEFPPVSVMTADGFDPEAAAAETIEHQPGMAERFETDSSGLHLTDSVDYGIVLKGRIWLELEVGDPTPLEAGDVVIQQKTRHAWRNLGTEPARMAFILIGTTPGD</sequence>
<proteinExistence type="predicted"/>
<evidence type="ECO:0000259" key="1">
    <source>
        <dbReference type="Pfam" id="PF07883"/>
    </source>
</evidence>
<dbReference type="EMBL" id="CP045096">
    <property type="protein sequence ID" value="QFQ95652.1"/>
    <property type="molecule type" value="Genomic_DNA"/>
</dbReference>
<accession>A0A5P8JYQ8</accession>
<dbReference type="InterPro" id="IPR013096">
    <property type="entry name" value="Cupin_2"/>
</dbReference>
<dbReference type="Pfam" id="PF07883">
    <property type="entry name" value="Cupin_2"/>
    <property type="match status" value="1"/>
</dbReference>
<dbReference type="SUPFAM" id="SSF51182">
    <property type="entry name" value="RmlC-like cupins"/>
    <property type="match status" value="1"/>
</dbReference>
<feature type="domain" description="Cupin type-2" evidence="1">
    <location>
        <begin position="112"/>
        <end position="171"/>
    </location>
</feature>
<gene>
    <name evidence="2" type="ORF">F9278_05020</name>
</gene>
<dbReference type="CDD" id="cd02231">
    <property type="entry name" value="cupin_BLL6423-like"/>
    <property type="match status" value="1"/>
</dbReference>
<dbReference type="KEGG" id="sphv:F9278_05020"/>
<dbReference type="Gene3D" id="2.60.120.10">
    <property type="entry name" value="Jelly Rolls"/>
    <property type="match status" value="1"/>
</dbReference>
<dbReference type="AlphaFoldDB" id="A0A5P8JYQ8"/>
<keyword evidence="3" id="KW-1185">Reference proteome</keyword>
<dbReference type="InterPro" id="IPR047142">
    <property type="entry name" value="OryJ/VirC-like"/>
</dbReference>
<dbReference type="InterPro" id="IPR011051">
    <property type="entry name" value="RmlC_Cupin_sf"/>
</dbReference>
<dbReference type="PANTHER" id="PTHR36156">
    <property type="entry name" value="SLR2101 PROTEIN"/>
    <property type="match status" value="1"/>
</dbReference>
<protein>
    <submittedName>
        <fullName evidence="2">Cupin domain-containing protein</fullName>
    </submittedName>
</protein>
<evidence type="ECO:0000313" key="3">
    <source>
        <dbReference type="Proteomes" id="UP000327294"/>
    </source>
</evidence>
<evidence type="ECO:0000313" key="2">
    <source>
        <dbReference type="EMBL" id="QFQ95652.1"/>
    </source>
</evidence>
<dbReference type="Proteomes" id="UP000327294">
    <property type="component" value="Chromosome"/>
</dbReference>
<reference evidence="2 3" key="1">
    <citation type="submission" date="2019-10" db="EMBL/GenBank/DDBJ databases">
        <title>Streptomyces sp. strain GY16 isolated from leaves of Broussonetia papyrifera.</title>
        <authorList>
            <person name="Mo P."/>
        </authorList>
    </citation>
    <scope>NUCLEOTIDE SEQUENCE [LARGE SCALE GENOMIC DNA]</scope>
    <source>
        <strain evidence="2 3">GY16</strain>
    </source>
</reference>
<name>A0A5P8JYQ8_9ACTN</name>
<dbReference type="PANTHER" id="PTHR36156:SF2">
    <property type="entry name" value="CUPIN TYPE-2 DOMAIN-CONTAINING PROTEIN"/>
    <property type="match status" value="1"/>
</dbReference>
<dbReference type="InterPro" id="IPR014710">
    <property type="entry name" value="RmlC-like_jellyroll"/>
</dbReference>
<organism evidence="2 3">
    <name type="scientific">Streptomyces phaeolivaceus</name>
    <dbReference type="NCBI Taxonomy" id="2653200"/>
    <lineage>
        <taxon>Bacteria</taxon>
        <taxon>Bacillati</taxon>
        <taxon>Actinomycetota</taxon>
        <taxon>Actinomycetes</taxon>
        <taxon>Kitasatosporales</taxon>
        <taxon>Streptomycetaceae</taxon>
        <taxon>Streptomyces</taxon>
    </lineage>
</organism>